<evidence type="ECO:0000313" key="6">
    <source>
        <dbReference type="Proteomes" id="UP000182101"/>
    </source>
</evidence>
<keyword evidence="3" id="KW-0175">Coiled coil</keyword>
<sequence length="84" mass="9600">MSRQSITFTEPNDAWLKSQVESKEYSSKSDVINDLIRQARRSNEEKELLRAKLISAEKSGFSQRTPQQIMAEAKGRLKNSGEKI</sequence>
<feature type="region of interest" description="Disordered" evidence="4">
    <location>
        <begin position="59"/>
        <end position="84"/>
    </location>
</feature>
<dbReference type="InterPro" id="IPR022789">
    <property type="entry name" value="ParD"/>
</dbReference>
<feature type="compositionally biased region" description="Basic and acidic residues" evidence="4">
    <location>
        <begin position="73"/>
        <end position="84"/>
    </location>
</feature>
<keyword evidence="2" id="KW-1277">Toxin-antitoxin system</keyword>
<dbReference type="SUPFAM" id="SSF47598">
    <property type="entry name" value="Ribbon-helix-helix"/>
    <property type="match status" value="1"/>
</dbReference>
<dbReference type="InterPro" id="IPR038296">
    <property type="entry name" value="ParD_sf"/>
</dbReference>
<evidence type="ECO:0000256" key="3">
    <source>
        <dbReference type="SAM" id="Coils"/>
    </source>
</evidence>
<name>A0AAC9NPB7_9ALTE</name>
<evidence type="ECO:0000256" key="1">
    <source>
        <dbReference type="ARBA" id="ARBA00017940"/>
    </source>
</evidence>
<gene>
    <name evidence="5" type="ORF">BM524_01010</name>
</gene>
<dbReference type="InterPro" id="IPR010985">
    <property type="entry name" value="Ribbon_hlx_hlx"/>
</dbReference>
<dbReference type="EMBL" id="CP018024">
    <property type="protein sequence ID" value="APD88500.1"/>
    <property type="molecule type" value="Genomic_DNA"/>
</dbReference>
<organism evidence="5 6">
    <name type="scientific">Alteromonas mediterranea</name>
    <dbReference type="NCBI Taxonomy" id="314275"/>
    <lineage>
        <taxon>Bacteria</taxon>
        <taxon>Pseudomonadati</taxon>
        <taxon>Pseudomonadota</taxon>
        <taxon>Gammaproteobacteria</taxon>
        <taxon>Alteromonadales</taxon>
        <taxon>Alteromonadaceae</taxon>
        <taxon>Alteromonas/Salinimonas group</taxon>
        <taxon>Alteromonas</taxon>
    </lineage>
</organism>
<feature type="coiled-coil region" evidence="3">
    <location>
        <begin position="32"/>
        <end position="59"/>
    </location>
</feature>
<dbReference type="Proteomes" id="UP000182101">
    <property type="component" value="Chromosome"/>
</dbReference>
<evidence type="ECO:0000313" key="5">
    <source>
        <dbReference type="EMBL" id="APD88500.1"/>
    </source>
</evidence>
<dbReference type="Pfam" id="PF03693">
    <property type="entry name" value="ParD_antitoxin"/>
    <property type="match status" value="1"/>
</dbReference>
<evidence type="ECO:0000256" key="4">
    <source>
        <dbReference type="SAM" id="MobiDB-lite"/>
    </source>
</evidence>
<proteinExistence type="predicted"/>
<reference evidence="5 6" key="1">
    <citation type="submission" date="2016-11" db="EMBL/GenBank/DDBJ databases">
        <title>Networking in microbes: conjugative elements and plasmids in the genus Alteromonas.</title>
        <authorList>
            <person name="Lopez-Perez M."/>
            <person name="Ramon-Marco N."/>
            <person name="Rodriguez-Valera F."/>
        </authorList>
    </citation>
    <scope>NUCLEOTIDE SEQUENCE [LARGE SCALE GENOMIC DNA]</scope>
    <source>
        <strain evidence="5 6">CP48</strain>
    </source>
</reference>
<dbReference type="Gene3D" id="6.10.10.120">
    <property type="entry name" value="Antitoxin ParD1-like"/>
    <property type="match status" value="1"/>
</dbReference>
<dbReference type="GO" id="GO:0006355">
    <property type="term" value="P:regulation of DNA-templated transcription"/>
    <property type="evidence" value="ECO:0007669"/>
    <property type="project" value="InterPro"/>
</dbReference>
<evidence type="ECO:0000256" key="2">
    <source>
        <dbReference type="ARBA" id="ARBA00022649"/>
    </source>
</evidence>
<dbReference type="AlphaFoldDB" id="A0AAC9NPB7"/>
<protein>
    <recommendedName>
        <fullName evidence="1">Antitoxin ParD</fullName>
    </recommendedName>
</protein>
<accession>A0AAC9NPB7</accession>
<dbReference type="RefSeq" id="WP_071958336.1">
    <property type="nucleotide sequence ID" value="NZ_CP018024.1"/>
</dbReference>